<evidence type="ECO:0000313" key="3">
    <source>
        <dbReference type="EMBL" id="MQY32018.1"/>
    </source>
</evidence>
<dbReference type="EMBL" id="WEGI01000032">
    <property type="protein sequence ID" value="MQY32018.1"/>
    <property type="molecule type" value="Genomic_DNA"/>
</dbReference>
<gene>
    <name evidence="3" type="ORF">NRB56_76320</name>
</gene>
<evidence type="ECO:0000259" key="1">
    <source>
        <dbReference type="Pfam" id="PF18154"/>
    </source>
</evidence>
<dbReference type="AlphaFoldDB" id="A0A7K0E2I5"/>
<reference evidence="3 4" key="1">
    <citation type="submission" date="2019-10" db="EMBL/GenBank/DDBJ databases">
        <title>Nocardia macrotermitis sp. nov. and Nocardia aurantia sp. nov., isolated from the gut of fungus growing-termite Macrotermes natalensis.</title>
        <authorList>
            <person name="Benndorf R."/>
            <person name="Schwitalla J."/>
            <person name="Martin K."/>
            <person name="De Beer W."/>
            <person name="Kaster A.-K."/>
            <person name="Vollmers J."/>
            <person name="Poulsen M."/>
            <person name="Beemelmanns C."/>
        </authorList>
    </citation>
    <scope>NUCLEOTIDE SEQUENCE [LARGE SCALE GENOMIC DNA]</scope>
    <source>
        <strain evidence="3 4">RB56</strain>
    </source>
</reference>
<organism evidence="3 4">
    <name type="scientific">Nocardia aurantia</name>
    <dbReference type="NCBI Taxonomy" id="2585199"/>
    <lineage>
        <taxon>Bacteria</taxon>
        <taxon>Bacillati</taxon>
        <taxon>Actinomycetota</taxon>
        <taxon>Actinomycetes</taxon>
        <taxon>Mycobacteriales</taxon>
        <taxon>Nocardiaceae</taxon>
        <taxon>Nocardia</taxon>
    </lineage>
</organism>
<dbReference type="InterPro" id="IPR040828">
    <property type="entry name" value="pPIWI_RE_REase"/>
</dbReference>
<dbReference type="Proteomes" id="UP000431401">
    <property type="component" value="Unassembled WGS sequence"/>
</dbReference>
<evidence type="ECO:0008006" key="5">
    <source>
        <dbReference type="Google" id="ProtNLM"/>
    </source>
</evidence>
<dbReference type="Pfam" id="PF18156">
    <property type="entry name" value="pPIWI_RE_Y"/>
    <property type="match status" value="1"/>
</dbReference>
<proteinExistence type="predicted"/>
<dbReference type="RefSeq" id="WP_319944119.1">
    <property type="nucleotide sequence ID" value="NZ_WEGI01000032.1"/>
</dbReference>
<comment type="caution">
    <text evidence="3">The sequence shown here is derived from an EMBL/GenBank/DDBJ whole genome shotgun (WGS) entry which is preliminary data.</text>
</comment>
<dbReference type="InterPro" id="IPR041191">
    <property type="entry name" value="pPIWI_RE_Y"/>
</dbReference>
<dbReference type="Pfam" id="PF18154">
    <property type="entry name" value="pPIWI_RE_REase"/>
    <property type="match status" value="1"/>
</dbReference>
<sequence>MTNTSSSTTRLPNLIDGEDLLRLVATAARALSEMTLPGDPVYPRVVQQALNHVSLACVLRGDPGPVSVPDLMSWAARKPLREWLFDIPDDAVDSDGTLVDSETMMPTQQCLEWVVSATDVVAEQIENKWLFEAMRACELAESPLAYTAFRRTLIEKPVMTGRQQRALLDNDDLDPTREILTQCYLPASAALSVKGAFATCRRCGCLLVPLNSGRYRCELDRCRRHPVEVGHLLDGSRDGGVLQLLRPLRMFITGPGLAEVDLERSLRAPGRDLSPQMWPEYDTYDLRFVVGAIVWAIDVKDHANPALLGRNAKPFRRRPAYDRAALVVPYYRFQDREDYKRVFIRNLNPSAGQITLLSDRELLAVVDRQLASVTASMTGERRA</sequence>
<keyword evidence="4" id="KW-1185">Reference proteome</keyword>
<feature type="domain" description="pPIWI-RE three-gene island" evidence="2">
    <location>
        <begin position="20"/>
        <end position="160"/>
    </location>
</feature>
<name>A0A7K0E2I5_9NOCA</name>
<protein>
    <recommendedName>
        <fullName evidence="5">REase associating with pPIWI RE domain-containing protein</fullName>
    </recommendedName>
</protein>
<accession>A0A7K0E2I5</accession>
<evidence type="ECO:0000313" key="4">
    <source>
        <dbReference type="Proteomes" id="UP000431401"/>
    </source>
</evidence>
<evidence type="ECO:0000259" key="2">
    <source>
        <dbReference type="Pfam" id="PF18156"/>
    </source>
</evidence>
<feature type="domain" description="REase associating with pPIWI RE" evidence="1">
    <location>
        <begin position="256"/>
        <end position="370"/>
    </location>
</feature>